<organism evidence="2 3">
    <name type="scientific">Paenibacillus solanacearum</name>
    <dbReference type="NCBI Taxonomy" id="2048548"/>
    <lineage>
        <taxon>Bacteria</taxon>
        <taxon>Bacillati</taxon>
        <taxon>Bacillota</taxon>
        <taxon>Bacilli</taxon>
        <taxon>Bacillales</taxon>
        <taxon>Paenibacillaceae</taxon>
        <taxon>Paenibacillus</taxon>
    </lineage>
</organism>
<dbReference type="RefSeq" id="WP_218093257.1">
    <property type="nucleotide sequence ID" value="NZ_CAJVAS010000015.1"/>
</dbReference>
<dbReference type="GO" id="GO:0071973">
    <property type="term" value="P:bacterial-type flagellum-dependent cell motility"/>
    <property type="evidence" value="ECO:0007669"/>
    <property type="project" value="TreeGrafter"/>
</dbReference>
<reference evidence="2" key="1">
    <citation type="submission" date="2021-06" db="EMBL/GenBank/DDBJ databases">
        <authorList>
            <person name="Criscuolo A."/>
        </authorList>
    </citation>
    <scope>NUCLEOTIDE SEQUENCE</scope>
    <source>
        <strain evidence="2">CIP111600</strain>
    </source>
</reference>
<dbReference type="Pfam" id="PF02561">
    <property type="entry name" value="FliS"/>
    <property type="match status" value="1"/>
</dbReference>
<dbReference type="GO" id="GO:0044780">
    <property type="term" value="P:bacterial-type flagellum assembly"/>
    <property type="evidence" value="ECO:0007669"/>
    <property type="project" value="InterPro"/>
</dbReference>
<keyword evidence="2" id="KW-0282">Flagellum</keyword>
<keyword evidence="3" id="KW-1185">Reference proteome</keyword>
<comment type="similarity">
    <text evidence="1">Belongs to the FliS family.</text>
</comment>
<comment type="subcellular location">
    <subcellularLocation>
        <location evidence="1">Cytoplasm</location>
        <location evidence="1">Cytosol</location>
    </subcellularLocation>
</comment>
<dbReference type="InterPro" id="IPR003713">
    <property type="entry name" value="FliS"/>
</dbReference>
<dbReference type="EMBL" id="CAJVAS010000015">
    <property type="protein sequence ID" value="CAG7633884.1"/>
    <property type="molecule type" value="Genomic_DNA"/>
</dbReference>
<protein>
    <recommendedName>
        <fullName evidence="1">Flagellar secretion chaperone FliS</fullName>
    </recommendedName>
</protein>
<keyword evidence="1" id="KW-0963">Cytoplasm</keyword>
<keyword evidence="2" id="KW-0969">Cilium</keyword>
<evidence type="ECO:0000256" key="1">
    <source>
        <dbReference type="PIRNR" id="PIRNR039090"/>
    </source>
</evidence>
<dbReference type="PIRSF" id="PIRSF039090">
    <property type="entry name" value="Flis"/>
    <property type="match status" value="1"/>
</dbReference>
<dbReference type="NCBIfam" id="TIGR00208">
    <property type="entry name" value="fliS"/>
    <property type="match status" value="1"/>
</dbReference>
<accession>A0A916K667</accession>
<dbReference type="AlphaFoldDB" id="A0A916K667"/>
<evidence type="ECO:0000313" key="3">
    <source>
        <dbReference type="Proteomes" id="UP000693672"/>
    </source>
</evidence>
<gene>
    <name evidence="2" type="primary">fliS</name>
    <name evidence="2" type="ORF">PAESOLCIP111_03510</name>
</gene>
<dbReference type="PANTHER" id="PTHR34773">
    <property type="entry name" value="FLAGELLAR SECRETION CHAPERONE FLIS"/>
    <property type="match status" value="1"/>
</dbReference>
<keyword evidence="1" id="KW-1005">Bacterial flagellum biogenesis</keyword>
<dbReference type="Proteomes" id="UP000693672">
    <property type="component" value="Unassembled WGS sequence"/>
</dbReference>
<comment type="caution">
    <text evidence="2">The sequence shown here is derived from an EMBL/GenBank/DDBJ whole genome shotgun (WGS) entry which is preliminary data.</text>
</comment>
<dbReference type="PANTHER" id="PTHR34773:SF1">
    <property type="entry name" value="FLAGELLAR SECRETION CHAPERONE FLIS"/>
    <property type="match status" value="1"/>
</dbReference>
<proteinExistence type="inferred from homology"/>
<dbReference type="CDD" id="cd16098">
    <property type="entry name" value="FliS"/>
    <property type="match status" value="1"/>
</dbReference>
<name>A0A916K667_9BACL</name>
<evidence type="ECO:0000313" key="2">
    <source>
        <dbReference type="EMBL" id="CAG7633884.1"/>
    </source>
</evidence>
<sequence>MLPQQAYQNKYLETSVQTATPAQLLILLIDGAIKFCRIGIEGMKKGDYRISHLNLCKVQNIINEFMSSLDQKASIAEGLLQLYEYFNQRLAEANLKKRPEPAEEVLGYLVELKSTWVEAAKQSSQSGASKHG</sequence>
<keyword evidence="2" id="KW-0966">Cell projection</keyword>